<proteinExistence type="predicted"/>
<keyword evidence="4 7" id="KW-0732">Signal</keyword>
<keyword evidence="6" id="KW-1133">Transmembrane helix</keyword>
<feature type="domain" description="DUF642" evidence="8">
    <location>
        <begin position="278"/>
        <end position="443"/>
    </location>
</feature>
<reference evidence="9 10" key="1">
    <citation type="submission" date="2024-02" db="EMBL/GenBank/DDBJ databases">
        <authorList>
            <person name="Vignale AGUSTIN F."/>
            <person name="Sosa J E."/>
            <person name="Modenutti C."/>
        </authorList>
    </citation>
    <scope>NUCLEOTIDE SEQUENCE [LARGE SCALE GENOMIC DNA]</scope>
</reference>
<keyword evidence="6" id="KW-0472">Membrane</keyword>
<dbReference type="FunFam" id="2.60.120.260:FF:000091">
    <property type="entry name" value="DUF642 family protein"/>
    <property type="match status" value="1"/>
</dbReference>
<evidence type="ECO:0000256" key="6">
    <source>
        <dbReference type="SAM" id="Phobius"/>
    </source>
</evidence>
<gene>
    <name evidence="9" type="ORF">ILEXP_LOCUS4716</name>
</gene>
<feature type="signal peptide" evidence="7">
    <location>
        <begin position="1"/>
        <end position="28"/>
    </location>
</feature>
<evidence type="ECO:0000313" key="9">
    <source>
        <dbReference type="EMBL" id="CAK9137691.1"/>
    </source>
</evidence>
<dbReference type="PANTHER" id="PTHR31265">
    <property type="entry name" value="OS02G0527500 PROTEIN-RELATED"/>
    <property type="match status" value="1"/>
</dbReference>
<dbReference type="PANTHER" id="PTHR31265:SF1">
    <property type="entry name" value="OS01G0756600 PROTEIN"/>
    <property type="match status" value="1"/>
</dbReference>
<evidence type="ECO:0000313" key="10">
    <source>
        <dbReference type="Proteomes" id="UP001642360"/>
    </source>
</evidence>
<feature type="chain" id="PRO_5044778212" description="DUF642 domain-containing protein" evidence="7">
    <location>
        <begin position="29"/>
        <end position="472"/>
    </location>
</feature>
<keyword evidence="3" id="KW-0964">Secreted</keyword>
<dbReference type="Pfam" id="PF04862">
    <property type="entry name" value="DUF642"/>
    <property type="match status" value="2"/>
</dbReference>
<dbReference type="InterPro" id="IPR006946">
    <property type="entry name" value="DGR2-like_dom"/>
</dbReference>
<accession>A0ABC8QY63</accession>
<organism evidence="9 10">
    <name type="scientific">Ilex paraguariensis</name>
    <name type="common">yerba mate</name>
    <dbReference type="NCBI Taxonomy" id="185542"/>
    <lineage>
        <taxon>Eukaryota</taxon>
        <taxon>Viridiplantae</taxon>
        <taxon>Streptophyta</taxon>
        <taxon>Embryophyta</taxon>
        <taxon>Tracheophyta</taxon>
        <taxon>Spermatophyta</taxon>
        <taxon>Magnoliopsida</taxon>
        <taxon>eudicotyledons</taxon>
        <taxon>Gunneridae</taxon>
        <taxon>Pentapetalae</taxon>
        <taxon>asterids</taxon>
        <taxon>campanulids</taxon>
        <taxon>Aquifoliales</taxon>
        <taxon>Aquifoliaceae</taxon>
        <taxon>Ilex</taxon>
    </lineage>
</organism>
<keyword evidence="10" id="KW-1185">Reference proteome</keyword>
<evidence type="ECO:0000259" key="8">
    <source>
        <dbReference type="Pfam" id="PF04862"/>
    </source>
</evidence>
<evidence type="ECO:0000256" key="1">
    <source>
        <dbReference type="ARBA" id="ARBA00004191"/>
    </source>
</evidence>
<evidence type="ECO:0000256" key="2">
    <source>
        <dbReference type="ARBA" id="ARBA00022512"/>
    </source>
</evidence>
<protein>
    <recommendedName>
        <fullName evidence="8">DUF642 domain-containing protein</fullName>
    </recommendedName>
</protein>
<keyword evidence="2" id="KW-0134">Cell wall</keyword>
<sequence length="472" mass="51705">MKMVSSTGRSKWVCVFVLLLAHSATVLADDDETTPVPTLSRCIREDRHDHNPKAERKQKTFLGWCEDRRRQVKKKKAPNRKRVGPGNALIAVSWAFKIAMGRVPCHELCLLTNGDFEALPSGGFSNEGIIDGPTSIPSWKSNGTVELVASGQKQGAMILIVPQGAHAVRLGNDAEISQQVKLEKGSVYSVTFSAARTCAQLESLNVSIPPASQTIDLQTVYSVQGWDSYACAFQAEEDDVQVVLRNPGMEDDPTCGPIIDDIAIKKLFVPGKPKDNAVLNGDFEEGAWMFRNESLGVLLPTNLDEETSSLPGWIVESNRAVRYIDSYHFSVPQGKRAIELLSGKEGIISQMVETKSNKPYRLTFALGHAGDKCKLPLAVMAFAGDQAQNIHYTPNANSTFQTASLNFTARAERTRVAFYSVYYNTRSDDMISLCGPVVDDVRVEQSGSIRNGLVGLGVMLGLGFWLCFLVLV</sequence>
<dbReference type="SUPFAM" id="SSF49785">
    <property type="entry name" value="Galactose-binding domain-like"/>
    <property type="match status" value="1"/>
</dbReference>
<dbReference type="FunFam" id="2.60.120.260:FF:000031">
    <property type="entry name" value="DUF642 family protein"/>
    <property type="match status" value="1"/>
</dbReference>
<evidence type="ECO:0000256" key="4">
    <source>
        <dbReference type="ARBA" id="ARBA00022729"/>
    </source>
</evidence>
<dbReference type="EMBL" id="CAUOFW020000834">
    <property type="protein sequence ID" value="CAK9137691.1"/>
    <property type="molecule type" value="Genomic_DNA"/>
</dbReference>
<dbReference type="InterPro" id="IPR008979">
    <property type="entry name" value="Galactose-bd-like_sf"/>
</dbReference>
<feature type="domain" description="DUF642" evidence="8">
    <location>
        <begin position="110"/>
        <end position="265"/>
    </location>
</feature>
<evidence type="ECO:0000256" key="3">
    <source>
        <dbReference type="ARBA" id="ARBA00022525"/>
    </source>
</evidence>
<dbReference type="InterPro" id="IPR052437">
    <property type="entry name" value="Pectin_Meth_Modulator"/>
</dbReference>
<name>A0ABC8QY63_9AQUA</name>
<keyword evidence="5" id="KW-0325">Glycoprotein</keyword>
<dbReference type="Proteomes" id="UP001642360">
    <property type="component" value="Unassembled WGS sequence"/>
</dbReference>
<evidence type="ECO:0000256" key="5">
    <source>
        <dbReference type="ARBA" id="ARBA00023180"/>
    </source>
</evidence>
<keyword evidence="6" id="KW-0812">Transmembrane</keyword>
<evidence type="ECO:0000256" key="7">
    <source>
        <dbReference type="SAM" id="SignalP"/>
    </source>
</evidence>
<comment type="subcellular location">
    <subcellularLocation>
        <location evidence="1">Secreted</location>
        <location evidence="1">Cell wall</location>
    </subcellularLocation>
</comment>
<comment type="caution">
    <text evidence="9">The sequence shown here is derived from an EMBL/GenBank/DDBJ whole genome shotgun (WGS) entry which is preliminary data.</text>
</comment>
<feature type="transmembrane region" description="Helical" evidence="6">
    <location>
        <begin position="452"/>
        <end position="471"/>
    </location>
</feature>
<dbReference type="Gene3D" id="2.60.120.260">
    <property type="entry name" value="Galactose-binding domain-like"/>
    <property type="match status" value="2"/>
</dbReference>
<dbReference type="AlphaFoldDB" id="A0ABC8QY63"/>